<comment type="caution">
    <text evidence="1">The sequence shown here is derived from an EMBL/GenBank/DDBJ whole genome shotgun (WGS) entry which is preliminary data.</text>
</comment>
<name>A0A016W7J2_9BILA</name>
<keyword evidence="2" id="KW-1185">Reference proteome</keyword>
<evidence type="ECO:0000313" key="1">
    <source>
        <dbReference type="EMBL" id="EYC35277.1"/>
    </source>
</evidence>
<organism evidence="1 2">
    <name type="scientific">Ancylostoma ceylanicum</name>
    <dbReference type="NCBI Taxonomy" id="53326"/>
    <lineage>
        <taxon>Eukaryota</taxon>
        <taxon>Metazoa</taxon>
        <taxon>Ecdysozoa</taxon>
        <taxon>Nematoda</taxon>
        <taxon>Chromadorea</taxon>
        <taxon>Rhabditida</taxon>
        <taxon>Rhabditina</taxon>
        <taxon>Rhabditomorpha</taxon>
        <taxon>Strongyloidea</taxon>
        <taxon>Ancylostomatidae</taxon>
        <taxon>Ancylostomatinae</taxon>
        <taxon>Ancylostoma</taxon>
    </lineage>
</organism>
<dbReference type="PANTHER" id="PTHR47027:SF28">
    <property type="entry name" value="ENDONUCLEASE-REVERSE TRANSCRIPTASE"/>
    <property type="match status" value="1"/>
</dbReference>
<proteinExistence type="predicted"/>
<evidence type="ECO:0000313" key="2">
    <source>
        <dbReference type="Proteomes" id="UP000024635"/>
    </source>
</evidence>
<dbReference type="AlphaFoldDB" id="A0A016W7J2"/>
<sequence length="99" mass="11804">MEKGRLDRIFESRCSSQNQDIPAQTKSRSFHSSVLPTLLYGCETWNLTKAEERSLQVTQRAMERQLLRISKMQHIRNKEMRDVSLLHDIVNLLYRRKKE</sequence>
<dbReference type="PANTHER" id="PTHR47027">
    <property type="entry name" value="REVERSE TRANSCRIPTASE DOMAIN-CONTAINING PROTEIN"/>
    <property type="match status" value="1"/>
</dbReference>
<dbReference type="OrthoDB" id="407509at2759"/>
<reference evidence="2" key="1">
    <citation type="journal article" date="2015" name="Nat. Genet.">
        <title>The genome and transcriptome of the zoonotic hookworm Ancylostoma ceylanicum identify infection-specific gene families.</title>
        <authorList>
            <person name="Schwarz E.M."/>
            <person name="Hu Y."/>
            <person name="Antoshechkin I."/>
            <person name="Miller M.M."/>
            <person name="Sternberg P.W."/>
            <person name="Aroian R.V."/>
        </authorList>
    </citation>
    <scope>NUCLEOTIDE SEQUENCE</scope>
    <source>
        <strain evidence="2">HY135</strain>
    </source>
</reference>
<dbReference type="EMBL" id="JARK01000688">
    <property type="protein sequence ID" value="EYC35277.1"/>
    <property type="molecule type" value="Genomic_DNA"/>
</dbReference>
<dbReference type="Proteomes" id="UP000024635">
    <property type="component" value="Unassembled WGS sequence"/>
</dbReference>
<accession>A0A016W7J2</accession>
<protein>
    <recommendedName>
        <fullName evidence="3">Reverse transcriptase domain-containing protein</fullName>
    </recommendedName>
</protein>
<gene>
    <name evidence="1" type="primary">Acey_s1088.g3582</name>
    <name evidence="1" type="ORF">Y032_1088g3582</name>
</gene>
<evidence type="ECO:0008006" key="3">
    <source>
        <dbReference type="Google" id="ProtNLM"/>
    </source>
</evidence>